<evidence type="ECO:0000256" key="1">
    <source>
        <dbReference type="SAM" id="MobiDB-lite"/>
    </source>
</evidence>
<dbReference type="EMBL" id="JBHUMV010000007">
    <property type="protein sequence ID" value="MFD2755695.1"/>
    <property type="molecule type" value="Genomic_DNA"/>
</dbReference>
<evidence type="ECO:0000313" key="2">
    <source>
        <dbReference type="EMBL" id="MFD2755695.1"/>
    </source>
</evidence>
<proteinExistence type="predicted"/>
<dbReference type="RefSeq" id="WP_066482222.1">
    <property type="nucleotide sequence ID" value="NZ_BCNT01000017.1"/>
</dbReference>
<sequence length="68" mass="7579">MHASRTVMPSIRCTDPAFQYRNAVSTNLADTFAQARDRIAAQQAQTKKPTRSRRQQPPALANLSLPLL</sequence>
<gene>
    <name evidence="2" type="ORF">ACFSW6_16595</name>
</gene>
<accession>A0ABW5UTB6</accession>
<name>A0ABW5UTB6_9BURK</name>
<feature type="compositionally biased region" description="Low complexity" evidence="1">
    <location>
        <begin position="57"/>
        <end position="68"/>
    </location>
</feature>
<organism evidence="2 3">
    <name type="scientific">Comamonas terrae</name>
    <dbReference type="NCBI Taxonomy" id="673548"/>
    <lineage>
        <taxon>Bacteria</taxon>
        <taxon>Pseudomonadati</taxon>
        <taxon>Pseudomonadota</taxon>
        <taxon>Betaproteobacteria</taxon>
        <taxon>Burkholderiales</taxon>
        <taxon>Comamonadaceae</taxon>
        <taxon>Comamonas</taxon>
    </lineage>
</organism>
<evidence type="ECO:0000313" key="3">
    <source>
        <dbReference type="Proteomes" id="UP001597463"/>
    </source>
</evidence>
<comment type="caution">
    <text evidence="2">The sequence shown here is derived from an EMBL/GenBank/DDBJ whole genome shotgun (WGS) entry which is preliminary data.</text>
</comment>
<dbReference type="Proteomes" id="UP001597463">
    <property type="component" value="Unassembled WGS sequence"/>
</dbReference>
<protein>
    <submittedName>
        <fullName evidence="2">Uncharacterized protein</fullName>
    </submittedName>
</protein>
<feature type="region of interest" description="Disordered" evidence="1">
    <location>
        <begin position="39"/>
        <end position="68"/>
    </location>
</feature>
<keyword evidence="3" id="KW-1185">Reference proteome</keyword>
<reference evidence="3" key="1">
    <citation type="journal article" date="2019" name="Int. J. Syst. Evol. Microbiol.">
        <title>The Global Catalogue of Microorganisms (GCM) 10K type strain sequencing project: providing services to taxonomists for standard genome sequencing and annotation.</title>
        <authorList>
            <consortium name="The Broad Institute Genomics Platform"/>
            <consortium name="The Broad Institute Genome Sequencing Center for Infectious Disease"/>
            <person name="Wu L."/>
            <person name="Ma J."/>
        </authorList>
    </citation>
    <scope>NUCLEOTIDE SEQUENCE [LARGE SCALE GENOMIC DNA]</scope>
    <source>
        <strain evidence="3">TISTR 1906</strain>
    </source>
</reference>